<dbReference type="InterPro" id="IPR003959">
    <property type="entry name" value="ATPase_AAA_core"/>
</dbReference>
<keyword evidence="6 9" id="KW-0067">ATP-binding</keyword>
<dbReference type="InterPro" id="IPR003960">
    <property type="entry name" value="ATPase_AAA_CS"/>
</dbReference>
<sequence length="443" mass="49445">MGQGQSGLSGQGPPGDRKDEKRDKRKHEPPAPPTRVGRKQRKQKGPEAAARLPTVTPASKCKLRLLKLERVKDYLLMEEEFVTNQERLKPQEDKNEEDRSKVDDLRGSPMSVGNLEEIIDENHAIVSSSVGPEYYVNILSFVDKDQLEPGCSILMHNKVLSVVGILQDEVDPMVSVMRVEKAPLESYADVGGLDAQIQEIKEAVELPLTHPELYEDIGIKPPKGVILYGEPGTGKTLLAKAVANSTSATFLRVVGSELIQKYLGDGPKLVRELFRVADELSPSIVFIDEIDAVGTKRYDAHSGGEREIQRTMLELLNQLDGFDARGDVKVILATNRIESLDPALLRPGRIDRKIEFPLPDIKTKRRIFQIHTGRMTLSDDVNLEEFVMTKDELSGADIKAICTEAGLLALRERRMKVTQSDFKKAKEKVLYKKKEGVPEGLYM</sequence>
<comment type="caution">
    <text evidence="12">The sequence shown here is derived from an EMBL/GenBank/DDBJ whole genome shotgun (WGS) entry which is preliminary data.</text>
</comment>
<feature type="domain" description="AAA+ ATPase" evidence="11">
    <location>
        <begin position="221"/>
        <end position="360"/>
    </location>
</feature>
<dbReference type="InterPro" id="IPR050221">
    <property type="entry name" value="26S_Proteasome_ATPase"/>
</dbReference>
<dbReference type="PROSITE" id="PS00674">
    <property type="entry name" value="AAA"/>
    <property type="match status" value="1"/>
</dbReference>
<dbReference type="InterPro" id="IPR012340">
    <property type="entry name" value="NA-bd_OB-fold"/>
</dbReference>
<dbReference type="GO" id="GO:0048232">
    <property type="term" value="P:male gamete generation"/>
    <property type="evidence" value="ECO:0007669"/>
    <property type="project" value="UniProtKB-ARBA"/>
</dbReference>
<dbReference type="SUPFAM" id="SSF52540">
    <property type="entry name" value="P-loop containing nucleoside triphosphate hydrolases"/>
    <property type="match status" value="1"/>
</dbReference>
<dbReference type="Pfam" id="PF00004">
    <property type="entry name" value="AAA"/>
    <property type="match status" value="1"/>
</dbReference>
<dbReference type="Proteomes" id="UP000265515">
    <property type="component" value="Unassembled WGS sequence"/>
</dbReference>
<feature type="compositionally biased region" description="Basic and acidic residues" evidence="10">
    <location>
        <begin position="15"/>
        <end position="29"/>
    </location>
</feature>
<evidence type="ECO:0000256" key="7">
    <source>
        <dbReference type="ARBA" id="ARBA00022942"/>
    </source>
</evidence>
<dbReference type="Pfam" id="PF17862">
    <property type="entry name" value="AAA_lid_3"/>
    <property type="match status" value="1"/>
</dbReference>
<dbReference type="InterPro" id="IPR003593">
    <property type="entry name" value="AAA+_ATPase"/>
</dbReference>
<keyword evidence="4" id="KW-0963">Cytoplasm</keyword>
<evidence type="ECO:0000256" key="1">
    <source>
        <dbReference type="ARBA" id="ARBA00004123"/>
    </source>
</evidence>
<dbReference type="InterPro" id="IPR032501">
    <property type="entry name" value="Prot_ATP_ID_OB_2nd"/>
</dbReference>
<evidence type="ECO:0000256" key="3">
    <source>
        <dbReference type="ARBA" id="ARBA00006914"/>
    </source>
</evidence>
<dbReference type="GO" id="GO:0005634">
    <property type="term" value="C:nucleus"/>
    <property type="evidence" value="ECO:0007669"/>
    <property type="project" value="UniProtKB-SubCell"/>
</dbReference>
<evidence type="ECO:0000256" key="9">
    <source>
        <dbReference type="RuleBase" id="RU003651"/>
    </source>
</evidence>
<evidence type="ECO:0000256" key="5">
    <source>
        <dbReference type="ARBA" id="ARBA00022741"/>
    </source>
</evidence>
<accession>A0A388KAG3</accession>
<name>A0A388KAG3_CHABU</name>
<dbReference type="STRING" id="69332.A0A388KAG3"/>
<evidence type="ECO:0000256" key="4">
    <source>
        <dbReference type="ARBA" id="ARBA00022490"/>
    </source>
</evidence>
<dbReference type="Gramene" id="GBG67006">
    <property type="protein sequence ID" value="GBG67006"/>
    <property type="gene ID" value="CBR_g74691"/>
</dbReference>
<evidence type="ECO:0000313" key="12">
    <source>
        <dbReference type="EMBL" id="GBG67006.1"/>
    </source>
</evidence>
<dbReference type="FunFam" id="3.40.50.300:FF:000039">
    <property type="entry name" value="26S proteasome regulatory subunit 4"/>
    <property type="match status" value="1"/>
</dbReference>
<feature type="compositionally biased region" description="Basic and acidic residues" evidence="10">
    <location>
        <begin position="86"/>
        <end position="106"/>
    </location>
</feature>
<keyword evidence="7" id="KW-0647">Proteasome</keyword>
<dbReference type="AlphaFoldDB" id="A0A388KAG3"/>
<dbReference type="GO" id="GO:0010078">
    <property type="term" value="P:maintenance of root meristem identity"/>
    <property type="evidence" value="ECO:0007669"/>
    <property type="project" value="UniProtKB-ARBA"/>
</dbReference>
<dbReference type="EMBL" id="BFEA01000081">
    <property type="protein sequence ID" value="GBG67006.1"/>
    <property type="molecule type" value="Genomic_DNA"/>
</dbReference>
<evidence type="ECO:0000313" key="13">
    <source>
        <dbReference type="Proteomes" id="UP000265515"/>
    </source>
</evidence>
<comment type="similarity">
    <text evidence="3 9">Belongs to the AAA ATPase family.</text>
</comment>
<dbReference type="OMA" id="QDDTDPM"/>
<dbReference type="Gene3D" id="3.40.50.300">
    <property type="entry name" value="P-loop containing nucleotide triphosphate hydrolases"/>
    <property type="match status" value="1"/>
</dbReference>
<feature type="compositionally biased region" description="Gly residues" evidence="10">
    <location>
        <begin position="1"/>
        <end position="13"/>
    </location>
</feature>
<dbReference type="GO" id="GO:0016887">
    <property type="term" value="F:ATP hydrolysis activity"/>
    <property type="evidence" value="ECO:0007669"/>
    <property type="project" value="InterPro"/>
</dbReference>
<evidence type="ECO:0000256" key="10">
    <source>
        <dbReference type="SAM" id="MobiDB-lite"/>
    </source>
</evidence>
<dbReference type="GO" id="GO:0005737">
    <property type="term" value="C:cytoplasm"/>
    <property type="evidence" value="ECO:0007669"/>
    <property type="project" value="UniProtKB-SubCell"/>
</dbReference>
<dbReference type="PANTHER" id="PTHR23073">
    <property type="entry name" value="26S PROTEASOME REGULATORY SUBUNIT"/>
    <property type="match status" value="1"/>
</dbReference>
<organism evidence="12 13">
    <name type="scientific">Chara braunii</name>
    <name type="common">Braun's stonewort</name>
    <dbReference type="NCBI Taxonomy" id="69332"/>
    <lineage>
        <taxon>Eukaryota</taxon>
        <taxon>Viridiplantae</taxon>
        <taxon>Streptophyta</taxon>
        <taxon>Charophyceae</taxon>
        <taxon>Charales</taxon>
        <taxon>Characeae</taxon>
        <taxon>Chara</taxon>
    </lineage>
</organism>
<keyword evidence="5 9" id="KW-0547">Nucleotide-binding</keyword>
<keyword evidence="13" id="KW-1185">Reference proteome</keyword>
<dbReference type="GO" id="GO:0007292">
    <property type="term" value="P:female gamete generation"/>
    <property type="evidence" value="ECO:0007669"/>
    <property type="project" value="UniProtKB-ARBA"/>
</dbReference>
<protein>
    <recommendedName>
        <fullName evidence="11">AAA+ ATPase domain-containing protein</fullName>
    </recommendedName>
</protein>
<reference evidence="12 13" key="1">
    <citation type="journal article" date="2018" name="Cell">
        <title>The Chara Genome: Secondary Complexity and Implications for Plant Terrestrialization.</title>
        <authorList>
            <person name="Nishiyama T."/>
            <person name="Sakayama H."/>
            <person name="Vries J.D."/>
            <person name="Buschmann H."/>
            <person name="Saint-Marcoux D."/>
            <person name="Ullrich K.K."/>
            <person name="Haas F.B."/>
            <person name="Vanderstraeten L."/>
            <person name="Becker D."/>
            <person name="Lang D."/>
            <person name="Vosolsobe S."/>
            <person name="Rombauts S."/>
            <person name="Wilhelmsson P.K.I."/>
            <person name="Janitza P."/>
            <person name="Kern R."/>
            <person name="Heyl A."/>
            <person name="Rumpler F."/>
            <person name="Villalobos L.I.A.C."/>
            <person name="Clay J.M."/>
            <person name="Skokan R."/>
            <person name="Toyoda A."/>
            <person name="Suzuki Y."/>
            <person name="Kagoshima H."/>
            <person name="Schijlen E."/>
            <person name="Tajeshwar N."/>
            <person name="Catarino B."/>
            <person name="Hetherington A.J."/>
            <person name="Saltykova A."/>
            <person name="Bonnot C."/>
            <person name="Breuninger H."/>
            <person name="Symeonidi A."/>
            <person name="Radhakrishnan G.V."/>
            <person name="Van Nieuwerburgh F."/>
            <person name="Deforce D."/>
            <person name="Chang C."/>
            <person name="Karol K.G."/>
            <person name="Hedrich R."/>
            <person name="Ulvskov P."/>
            <person name="Glockner G."/>
            <person name="Delwiche C.F."/>
            <person name="Petrasek J."/>
            <person name="Van de Peer Y."/>
            <person name="Friml J."/>
            <person name="Beilby M."/>
            <person name="Dolan L."/>
            <person name="Kohara Y."/>
            <person name="Sugano S."/>
            <person name="Fujiyama A."/>
            <person name="Delaux P.-M."/>
            <person name="Quint M."/>
            <person name="TheiBen G."/>
            <person name="Hagemann M."/>
            <person name="Harholt J."/>
            <person name="Dunand C."/>
            <person name="Zachgo S."/>
            <person name="Langdale J."/>
            <person name="Maumus F."/>
            <person name="Straeten D.V.D."/>
            <person name="Gould S.B."/>
            <person name="Rensing S.A."/>
        </authorList>
    </citation>
    <scope>NUCLEOTIDE SEQUENCE [LARGE SCALE GENOMIC DNA]</scope>
    <source>
        <strain evidence="12 13">S276</strain>
    </source>
</reference>
<gene>
    <name evidence="12" type="ORF">CBR_g74691</name>
</gene>
<dbReference type="SMART" id="SM00382">
    <property type="entry name" value="AAA"/>
    <property type="match status" value="1"/>
</dbReference>
<dbReference type="GO" id="GO:0005524">
    <property type="term" value="F:ATP binding"/>
    <property type="evidence" value="ECO:0007669"/>
    <property type="project" value="UniProtKB-KW"/>
</dbReference>
<feature type="region of interest" description="Disordered" evidence="10">
    <location>
        <begin position="1"/>
        <end position="56"/>
    </location>
</feature>
<dbReference type="InterPro" id="IPR041569">
    <property type="entry name" value="AAA_lid_3"/>
</dbReference>
<proteinExistence type="inferred from homology"/>
<keyword evidence="8" id="KW-0539">Nucleus</keyword>
<dbReference type="FunFam" id="1.10.8.60:FF:000007">
    <property type="entry name" value="26S proteasome regulatory subunit 4"/>
    <property type="match status" value="1"/>
</dbReference>
<dbReference type="Gene3D" id="2.40.50.140">
    <property type="entry name" value="Nucleic acid-binding proteins"/>
    <property type="match status" value="1"/>
</dbReference>
<dbReference type="OrthoDB" id="2013077at2759"/>
<dbReference type="GO" id="GO:0000502">
    <property type="term" value="C:proteasome complex"/>
    <property type="evidence" value="ECO:0007669"/>
    <property type="project" value="UniProtKB-KW"/>
</dbReference>
<evidence type="ECO:0000256" key="6">
    <source>
        <dbReference type="ARBA" id="ARBA00022840"/>
    </source>
</evidence>
<dbReference type="Pfam" id="PF16450">
    <property type="entry name" value="Prot_ATP_ID_OB_C"/>
    <property type="match status" value="1"/>
</dbReference>
<dbReference type="Gene3D" id="1.10.8.60">
    <property type="match status" value="1"/>
</dbReference>
<feature type="region of interest" description="Disordered" evidence="10">
    <location>
        <begin position="86"/>
        <end position="108"/>
    </location>
</feature>
<dbReference type="InterPro" id="IPR027417">
    <property type="entry name" value="P-loop_NTPase"/>
</dbReference>
<evidence type="ECO:0000256" key="8">
    <source>
        <dbReference type="ARBA" id="ARBA00023242"/>
    </source>
</evidence>
<evidence type="ECO:0000259" key="11">
    <source>
        <dbReference type="SMART" id="SM00382"/>
    </source>
</evidence>
<dbReference type="FunFam" id="2.40.50.140:FF:000067">
    <property type="entry name" value="26S protease regulatory subunit 4"/>
    <property type="match status" value="1"/>
</dbReference>
<comment type="subcellular location">
    <subcellularLocation>
        <location evidence="2">Cytoplasm</location>
    </subcellularLocation>
    <subcellularLocation>
        <location evidence="1">Nucleus</location>
    </subcellularLocation>
</comment>
<evidence type="ECO:0000256" key="2">
    <source>
        <dbReference type="ARBA" id="ARBA00004496"/>
    </source>
</evidence>